<dbReference type="EMBL" id="NPOA01000026">
    <property type="protein sequence ID" value="PAV27623.1"/>
    <property type="molecule type" value="Genomic_DNA"/>
</dbReference>
<dbReference type="OrthoDB" id="2969309at2"/>
<dbReference type="AlphaFoldDB" id="A0A2A2I986"/>
<keyword evidence="2" id="KW-0472">Membrane</keyword>
<keyword evidence="2" id="KW-0812">Transmembrane</keyword>
<dbReference type="GO" id="GO:0042834">
    <property type="term" value="F:peptidoglycan binding"/>
    <property type="evidence" value="ECO:0007669"/>
    <property type="project" value="InterPro"/>
</dbReference>
<comment type="caution">
    <text evidence="3">The sequence shown here is derived from an EMBL/GenBank/DDBJ whole genome shotgun (WGS) entry which is preliminary data.</text>
</comment>
<gene>
    <name evidence="3" type="ORF">CIL05_21100</name>
</gene>
<dbReference type="SUPFAM" id="SSF110997">
    <property type="entry name" value="Sporulation related repeat"/>
    <property type="match status" value="1"/>
</dbReference>
<keyword evidence="4" id="KW-1185">Reference proteome</keyword>
<accession>A0A2A2I986</accession>
<reference evidence="3 4" key="1">
    <citation type="submission" date="2017-08" db="EMBL/GenBank/DDBJ databases">
        <title>Virgibacillus indicus sp. nov. and Virgibacillus profoundi sp. nov, two moderately halophilic bacteria isolated from marine sediment by using the Microfluidic Streak Plate.</title>
        <authorList>
            <person name="Xu B."/>
            <person name="Hu B."/>
            <person name="Wang J."/>
            <person name="Zhu Y."/>
            <person name="Huang L."/>
            <person name="Du W."/>
            <person name="Huang Y."/>
        </authorList>
    </citation>
    <scope>NUCLEOTIDE SEQUENCE [LARGE SCALE GENOMIC DNA]</scope>
    <source>
        <strain evidence="3 4">IO3-P3-H5</strain>
    </source>
</reference>
<evidence type="ECO:0000313" key="3">
    <source>
        <dbReference type="EMBL" id="PAV27623.1"/>
    </source>
</evidence>
<name>A0A2A2I986_9BACI</name>
<evidence type="ECO:0000256" key="2">
    <source>
        <dbReference type="SAM" id="Phobius"/>
    </source>
</evidence>
<feature type="transmembrane region" description="Helical" evidence="2">
    <location>
        <begin position="71"/>
        <end position="96"/>
    </location>
</feature>
<dbReference type="RefSeq" id="WP_095657517.1">
    <property type="nucleotide sequence ID" value="NZ_NPOA01000026.1"/>
</dbReference>
<evidence type="ECO:0008006" key="5">
    <source>
        <dbReference type="Google" id="ProtNLM"/>
    </source>
</evidence>
<dbReference type="Gene3D" id="3.30.70.1070">
    <property type="entry name" value="Sporulation related repeat"/>
    <property type="match status" value="1"/>
</dbReference>
<organism evidence="3 4">
    <name type="scientific">Virgibacillus profundi</name>
    <dbReference type="NCBI Taxonomy" id="2024555"/>
    <lineage>
        <taxon>Bacteria</taxon>
        <taxon>Bacillati</taxon>
        <taxon>Bacillota</taxon>
        <taxon>Bacilli</taxon>
        <taxon>Bacillales</taxon>
        <taxon>Bacillaceae</taxon>
        <taxon>Virgibacillus</taxon>
    </lineage>
</organism>
<evidence type="ECO:0000313" key="4">
    <source>
        <dbReference type="Proteomes" id="UP000218887"/>
    </source>
</evidence>
<feature type="compositionally biased region" description="Acidic residues" evidence="1">
    <location>
        <begin position="113"/>
        <end position="122"/>
    </location>
</feature>
<evidence type="ECO:0000256" key="1">
    <source>
        <dbReference type="SAM" id="MobiDB-lite"/>
    </source>
</evidence>
<proteinExistence type="predicted"/>
<sequence length="302" mass="33692">MGKQKKNGVSNKKNNTKDRLKAFKKSREEHAATLQNPGDDSIPTLARQYEGSNSKKKFGKKEGKLKHFKPVIVTTIAAIAIGSILGFVMLRMFVIIDGDLSANGSNNTPVLADDTDKDEEESSTATSTSLYMLEPIQAFVLQSGVFSEQANADEWAAKYDEAGLPSIIWEMDNQYFLLAGLGNTNDHAKQSAAELSADGFDIFVKEWNTGEIEVELTKEEHAWLKTFVEQWEETLASLTSNEVFSVASWKELINNYPEGTKKLSGLSETIEEVIDEMSTAENRKAQHILLKLWLQYDKVTNN</sequence>
<feature type="region of interest" description="Disordered" evidence="1">
    <location>
        <begin position="106"/>
        <end position="126"/>
    </location>
</feature>
<keyword evidence="2" id="KW-1133">Transmembrane helix</keyword>
<feature type="region of interest" description="Disordered" evidence="1">
    <location>
        <begin position="24"/>
        <end position="58"/>
    </location>
</feature>
<dbReference type="InterPro" id="IPR036680">
    <property type="entry name" value="SPOR-like_sf"/>
</dbReference>
<protein>
    <recommendedName>
        <fullName evidence="5">SPOR domain-containing protein</fullName>
    </recommendedName>
</protein>
<dbReference type="Proteomes" id="UP000218887">
    <property type="component" value="Unassembled WGS sequence"/>
</dbReference>